<name>A0A0V0GMS1_SOLCH</name>
<evidence type="ECO:0000313" key="1">
    <source>
        <dbReference type="EMBL" id="JAP08587.1"/>
    </source>
</evidence>
<reference evidence="1" key="1">
    <citation type="submission" date="2015-12" db="EMBL/GenBank/DDBJ databases">
        <title>Gene expression during late stages of embryo sac development: a critical building block for successful pollen-pistil interactions.</title>
        <authorList>
            <person name="Liu Y."/>
            <person name="Joly V."/>
            <person name="Sabar M."/>
            <person name="Matton D.P."/>
        </authorList>
    </citation>
    <scope>NUCLEOTIDE SEQUENCE</scope>
</reference>
<proteinExistence type="predicted"/>
<sequence>MAVPGSKSPEGFCTFSNSLTVLFSFASNFSKFLLCRFPFKCILRMPKQPQSTLHRSHLPTPAELLTLSPLLSPPLL</sequence>
<dbReference type="AlphaFoldDB" id="A0A0V0GMS1"/>
<accession>A0A0V0GMS1</accession>
<protein>
    <submittedName>
        <fullName evidence="1">Putative ovule protein</fullName>
    </submittedName>
</protein>
<dbReference type="EMBL" id="GEDG01036647">
    <property type="protein sequence ID" value="JAP08587.1"/>
    <property type="molecule type" value="Transcribed_RNA"/>
</dbReference>
<organism evidence="1">
    <name type="scientific">Solanum chacoense</name>
    <name type="common">Chaco potato</name>
    <dbReference type="NCBI Taxonomy" id="4108"/>
    <lineage>
        <taxon>Eukaryota</taxon>
        <taxon>Viridiplantae</taxon>
        <taxon>Streptophyta</taxon>
        <taxon>Embryophyta</taxon>
        <taxon>Tracheophyta</taxon>
        <taxon>Spermatophyta</taxon>
        <taxon>Magnoliopsida</taxon>
        <taxon>eudicotyledons</taxon>
        <taxon>Gunneridae</taxon>
        <taxon>Pentapetalae</taxon>
        <taxon>asterids</taxon>
        <taxon>lamiids</taxon>
        <taxon>Solanales</taxon>
        <taxon>Solanaceae</taxon>
        <taxon>Solanoideae</taxon>
        <taxon>Solaneae</taxon>
        <taxon>Solanum</taxon>
    </lineage>
</organism>